<reference evidence="1 2" key="1">
    <citation type="journal article" date="2012" name="J. Bacteriol.">
        <title>Genome Sequence of Idiomarina xiamenensis Type Strain 10-D-4.</title>
        <authorList>
            <person name="Lai Q."/>
            <person name="Wang L."/>
            <person name="Wang W."/>
            <person name="Shao Z."/>
        </authorList>
    </citation>
    <scope>NUCLEOTIDE SEQUENCE [LARGE SCALE GENOMIC DNA]</scope>
    <source>
        <strain evidence="1 2">10-D-4</strain>
    </source>
</reference>
<dbReference type="Pfam" id="PF13376">
    <property type="entry name" value="OmdA"/>
    <property type="match status" value="1"/>
</dbReference>
<dbReference type="InterPro" id="IPR015018">
    <property type="entry name" value="DUF1905"/>
</dbReference>
<dbReference type="AlphaFoldDB" id="K2KPH1"/>
<comment type="caution">
    <text evidence="1">The sequence shown here is derived from an EMBL/GenBank/DDBJ whole genome shotgun (WGS) entry which is preliminary data.</text>
</comment>
<proteinExistence type="predicted"/>
<dbReference type="InterPro" id="IPR037079">
    <property type="entry name" value="AF2212/PG0164-like_sf"/>
</dbReference>
<organism evidence="1 2">
    <name type="scientific">Idiomarina xiamenensis 10-D-4</name>
    <dbReference type="NCBI Taxonomy" id="740709"/>
    <lineage>
        <taxon>Bacteria</taxon>
        <taxon>Pseudomonadati</taxon>
        <taxon>Pseudomonadota</taxon>
        <taxon>Gammaproteobacteria</taxon>
        <taxon>Alteromonadales</taxon>
        <taxon>Idiomarinaceae</taxon>
        <taxon>Idiomarina</taxon>
    </lineage>
</organism>
<name>K2KPH1_9GAMM</name>
<dbReference type="STRING" id="740709.A10D4_06506"/>
<keyword evidence="2" id="KW-1185">Reference proteome</keyword>
<evidence type="ECO:0008006" key="3">
    <source>
        <dbReference type="Google" id="ProtNLM"/>
    </source>
</evidence>
<dbReference type="PATRIC" id="fig|740709.3.peg.1327"/>
<evidence type="ECO:0000313" key="2">
    <source>
        <dbReference type="Proteomes" id="UP000014115"/>
    </source>
</evidence>
<dbReference type="Pfam" id="PF08922">
    <property type="entry name" value="DUF1905"/>
    <property type="match status" value="1"/>
</dbReference>
<dbReference type="EMBL" id="AMRG01000006">
    <property type="protein sequence ID" value="EKE84319.1"/>
    <property type="molecule type" value="Genomic_DNA"/>
</dbReference>
<dbReference type="RefSeq" id="WP_008488470.1">
    <property type="nucleotide sequence ID" value="NZ_AMRG01000006.1"/>
</dbReference>
<dbReference type="OrthoDB" id="9803948at2"/>
<dbReference type="Proteomes" id="UP000014115">
    <property type="component" value="Unassembled WGS sequence"/>
</dbReference>
<accession>K2KPH1</accession>
<protein>
    <recommendedName>
        <fullName evidence="3">DUF1905 domain-containing protein</fullName>
    </recommendedName>
</protein>
<sequence>MESMCFSATLLQPAQPETTGWYFLLLPKAVSEKLPRRGRTSVSGTINEQPFQQRLEPDGQLSHWLKVSEELAAQAGVSAGDKVTLTIAPVAVEPEPELPADLQAALADNAAAWQVWQQTSTLARVDWLHWLTSAKQAKTRQKRIDDACQMLAAGKRRVCCFDPSGFYSKAFRAPQAAQ</sequence>
<dbReference type="Gene3D" id="2.40.30.100">
    <property type="entry name" value="AF2212/PG0164-like"/>
    <property type="match status" value="1"/>
</dbReference>
<dbReference type="eggNOG" id="COG4430">
    <property type="taxonomic scope" value="Bacteria"/>
</dbReference>
<dbReference type="SUPFAM" id="SSF141694">
    <property type="entry name" value="AF2212/PG0164-like"/>
    <property type="match status" value="1"/>
</dbReference>
<gene>
    <name evidence="1" type="ORF">A10D4_06506</name>
</gene>
<evidence type="ECO:0000313" key="1">
    <source>
        <dbReference type="EMBL" id="EKE84319.1"/>
    </source>
</evidence>